<accession>W7C1U2</accession>
<dbReference type="STRING" id="1265820.PCORN_06845"/>
<feature type="signal peptide" evidence="1">
    <location>
        <begin position="1"/>
        <end position="27"/>
    </location>
</feature>
<organism evidence="2 3">
    <name type="scientific">Listeria cornellensis FSL F6-0969</name>
    <dbReference type="NCBI Taxonomy" id="1265820"/>
    <lineage>
        <taxon>Bacteria</taxon>
        <taxon>Bacillati</taxon>
        <taxon>Bacillota</taxon>
        <taxon>Bacilli</taxon>
        <taxon>Bacillales</taxon>
        <taxon>Listeriaceae</taxon>
        <taxon>Listeria</taxon>
    </lineage>
</organism>
<evidence type="ECO:0000256" key="1">
    <source>
        <dbReference type="SAM" id="SignalP"/>
    </source>
</evidence>
<name>W7C1U2_9LIST</name>
<keyword evidence="2" id="KW-0449">Lipoprotein</keyword>
<dbReference type="Proteomes" id="UP000019254">
    <property type="component" value="Unassembled WGS sequence"/>
</dbReference>
<dbReference type="PROSITE" id="PS51257">
    <property type="entry name" value="PROKAR_LIPOPROTEIN"/>
    <property type="match status" value="1"/>
</dbReference>
<gene>
    <name evidence="2" type="ORF">PCORN_06845</name>
</gene>
<keyword evidence="1" id="KW-0732">Signal</keyword>
<reference evidence="2 3" key="1">
    <citation type="journal article" date="2014" name="Int. J. Syst. Evol. Microbiol.">
        <title>Listeria floridensis sp. nov., Listeria aquatica sp. nov., Listeria cornellensis sp. nov., Listeria riparia sp. nov. and Listeria grandensis sp. nov., from agricultural and natural environments.</title>
        <authorList>
            <person name="den Bakker H.C."/>
            <person name="Warchocki S."/>
            <person name="Wright E.M."/>
            <person name="Allred A.F."/>
            <person name="Ahlstrom C."/>
            <person name="Manuel C.S."/>
            <person name="Stasiewicz M.J."/>
            <person name="Burrell A."/>
            <person name="Roof S."/>
            <person name="Strawn L."/>
            <person name="Fortes E.D."/>
            <person name="Nightingale K.K."/>
            <person name="Kephart D."/>
            <person name="Wiedmann M."/>
        </authorList>
    </citation>
    <scope>NUCLEOTIDE SEQUENCE [LARGE SCALE GENOMIC DNA]</scope>
    <source>
        <strain evidence="3">FSL F6-969</strain>
    </source>
</reference>
<comment type="caution">
    <text evidence="2">The sequence shown here is derived from an EMBL/GenBank/DDBJ whole genome shotgun (WGS) entry which is preliminary data.</text>
</comment>
<dbReference type="OrthoDB" id="2361802at2"/>
<protein>
    <submittedName>
        <fullName evidence="2">Lipoprotein</fullName>
    </submittedName>
</protein>
<dbReference type="EMBL" id="AODE01000013">
    <property type="protein sequence ID" value="EUJ31185.1"/>
    <property type="molecule type" value="Genomic_DNA"/>
</dbReference>
<dbReference type="AlphaFoldDB" id="W7C1U2"/>
<feature type="chain" id="PRO_5038718237" evidence="1">
    <location>
        <begin position="28"/>
        <end position="126"/>
    </location>
</feature>
<sequence length="126" mass="14175">MKVSEMKKIIFPCIMIMLFLGACSSTSTVENNSQNKNAVYSATIYDANLRIDKIKWVSGEKLNLQEGKYELESSDNIFDQKGDKIKVEDLVVGDTVKVYFSPQVVVKETEPGQIASKYVKKIVKSE</sequence>
<evidence type="ECO:0000313" key="2">
    <source>
        <dbReference type="EMBL" id="EUJ31185.1"/>
    </source>
</evidence>
<dbReference type="RefSeq" id="WP_036078443.1">
    <property type="nucleotide sequence ID" value="NZ_AODE01000013.1"/>
</dbReference>
<keyword evidence="3" id="KW-1185">Reference proteome</keyword>
<evidence type="ECO:0000313" key="3">
    <source>
        <dbReference type="Proteomes" id="UP000019254"/>
    </source>
</evidence>
<proteinExistence type="predicted"/>